<feature type="domain" description="Glycosyltransferase 2-like" evidence="3">
    <location>
        <begin position="248"/>
        <end position="332"/>
    </location>
</feature>
<protein>
    <submittedName>
        <fullName evidence="4">Putative glycosyltransferase</fullName>
    </submittedName>
</protein>
<dbReference type="Gene3D" id="1.25.40.10">
    <property type="entry name" value="Tetratricopeptide repeat domain"/>
    <property type="match status" value="1"/>
</dbReference>
<keyword evidence="2" id="KW-0802">TPR repeat</keyword>
<dbReference type="AlphaFoldDB" id="A0A6M3ISN6"/>
<dbReference type="GO" id="GO:0016757">
    <property type="term" value="F:glycosyltransferase activity"/>
    <property type="evidence" value="ECO:0007669"/>
    <property type="project" value="UniProtKB-KW"/>
</dbReference>
<gene>
    <name evidence="4" type="ORF">MM415B01102_0025</name>
</gene>
<dbReference type="InterPro" id="IPR001173">
    <property type="entry name" value="Glyco_trans_2-like"/>
</dbReference>
<organism evidence="4">
    <name type="scientific">viral metagenome</name>
    <dbReference type="NCBI Taxonomy" id="1070528"/>
    <lineage>
        <taxon>unclassified sequences</taxon>
        <taxon>metagenomes</taxon>
        <taxon>organismal metagenomes</taxon>
    </lineage>
</organism>
<name>A0A6M3ISN6_9ZZZZ</name>
<dbReference type="PROSITE" id="PS50005">
    <property type="entry name" value="TPR"/>
    <property type="match status" value="1"/>
</dbReference>
<sequence length="585" mass="66850">MVSIIIPCCNNLAYTQQCIESVEAFTPEEHEIIFVDNGSTDGTWQWIRMEMFKHPEYKLIKNDNNLGFPVAANQGAKLAQGEYICFLNNDVVVSKEWLTGLLQCIQSASDIGMVGPRTNYVSGWQQVQDAVGYDTIFKYQVYAENFRKTYRGLWWPHWRIVPICGLIRKDVFDKMDGFDERFSPGNFEDDDICLRLCLAGYRNMVCSDVFVHHHGSATCKTMDFGDLLAVNKKKFDEKWEPLTGKTISAVMIVKDESMNIGSCISHLYPYVDEIVVVDTGSKDRTKAIAEGCGPKVKTFDFEWCDDFSAARNFANSKATCDWLFSVDADENVTGLDKVKLKPFHAYRITTRTYSTDTLLASCTDNAGEYPDQEKGTRWFPSTKVRLWPRDKRIVWEYPVHEILENSVYFLGMQLIECQEVIVHHYGRMDQDYETTHGEQYYSLIQKQMESGKNDKRSLEQLALAAQGLKRWADARKFWLELLKIDPADNMAMFNLGHCYAEDENWTEALKCSRKALEVDPDNRDILMNVATCEVMAGDPDLGAKMCRDLIEKHPSYPLPQGLLNAIEINKQSTGGNKNGNITEPR</sequence>
<evidence type="ECO:0000256" key="2">
    <source>
        <dbReference type="ARBA" id="ARBA00022803"/>
    </source>
</evidence>
<dbReference type="Gene3D" id="3.90.550.10">
    <property type="entry name" value="Spore Coat Polysaccharide Biosynthesis Protein SpsA, Chain A"/>
    <property type="match status" value="2"/>
</dbReference>
<dbReference type="Pfam" id="PF07719">
    <property type="entry name" value="TPR_2"/>
    <property type="match status" value="1"/>
</dbReference>
<dbReference type="PANTHER" id="PTHR43630:SF2">
    <property type="entry name" value="GLYCOSYLTRANSFERASE"/>
    <property type="match status" value="1"/>
</dbReference>
<proteinExistence type="predicted"/>
<keyword evidence="4" id="KW-0808">Transferase</keyword>
<reference evidence="4" key="1">
    <citation type="submission" date="2020-03" db="EMBL/GenBank/DDBJ databases">
        <title>The deep terrestrial virosphere.</title>
        <authorList>
            <person name="Holmfeldt K."/>
            <person name="Nilsson E."/>
            <person name="Simone D."/>
            <person name="Lopez-Fernandez M."/>
            <person name="Wu X."/>
            <person name="de Brujin I."/>
            <person name="Lundin D."/>
            <person name="Andersson A."/>
            <person name="Bertilsson S."/>
            <person name="Dopson M."/>
        </authorList>
    </citation>
    <scope>NUCLEOTIDE SEQUENCE</scope>
    <source>
        <strain evidence="4">MM415B01102</strain>
    </source>
</reference>
<dbReference type="InterPro" id="IPR019734">
    <property type="entry name" value="TPR_rpt"/>
</dbReference>
<dbReference type="SUPFAM" id="SSF53448">
    <property type="entry name" value="Nucleotide-diphospho-sugar transferases"/>
    <property type="match status" value="2"/>
</dbReference>
<dbReference type="SUPFAM" id="SSF48452">
    <property type="entry name" value="TPR-like"/>
    <property type="match status" value="1"/>
</dbReference>
<evidence type="ECO:0000256" key="1">
    <source>
        <dbReference type="ARBA" id="ARBA00022737"/>
    </source>
</evidence>
<dbReference type="InterPro" id="IPR013105">
    <property type="entry name" value="TPR_2"/>
</dbReference>
<dbReference type="Pfam" id="PF00535">
    <property type="entry name" value="Glycos_transf_2"/>
    <property type="match status" value="2"/>
</dbReference>
<dbReference type="EMBL" id="MT141412">
    <property type="protein sequence ID" value="QJA60546.1"/>
    <property type="molecule type" value="Genomic_DNA"/>
</dbReference>
<dbReference type="InterPro" id="IPR011990">
    <property type="entry name" value="TPR-like_helical_dom_sf"/>
</dbReference>
<accession>A0A6M3ISN6</accession>
<keyword evidence="1" id="KW-0677">Repeat</keyword>
<evidence type="ECO:0000259" key="3">
    <source>
        <dbReference type="Pfam" id="PF00535"/>
    </source>
</evidence>
<feature type="domain" description="Glycosyltransferase 2-like" evidence="3">
    <location>
        <begin position="3"/>
        <end position="174"/>
    </location>
</feature>
<dbReference type="InterPro" id="IPR029044">
    <property type="entry name" value="Nucleotide-diphossugar_trans"/>
</dbReference>
<dbReference type="PANTHER" id="PTHR43630">
    <property type="entry name" value="POLY-BETA-1,6-N-ACETYL-D-GLUCOSAMINE SYNTHASE"/>
    <property type="match status" value="1"/>
</dbReference>
<dbReference type="SMART" id="SM00028">
    <property type="entry name" value="TPR"/>
    <property type="match status" value="3"/>
</dbReference>
<dbReference type="PROSITE" id="PS50293">
    <property type="entry name" value="TPR_REGION"/>
    <property type="match status" value="1"/>
</dbReference>
<evidence type="ECO:0000313" key="4">
    <source>
        <dbReference type="EMBL" id="QJA60546.1"/>
    </source>
</evidence>
<dbReference type="CDD" id="cd04186">
    <property type="entry name" value="GT_2_like_c"/>
    <property type="match status" value="1"/>
</dbReference>
<dbReference type="CDD" id="cd02511">
    <property type="entry name" value="Beta4Glucosyltransferase"/>
    <property type="match status" value="1"/>
</dbReference>